<dbReference type="Proteomes" id="UP000218542">
    <property type="component" value="Unassembled WGS sequence"/>
</dbReference>
<evidence type="ECO:0000256" key="5">
    <source>
        <dbReference type="ARBA" id="ARBA00022989"/>
    </source>
</evidence>
<keyword evidence="9" id="KW-1185">Reference proteome</keyword>
<feature type="transmembrane region" description="Helical" evidence="7">
    <location>
        <begin position="396"/>
        <end position="413"/>
    </location>
</feature>
<feature type="transmembrane region" description="Helical" evidence="7">
    <location>
        <begin position="232"/>
        <end position="253"/>
    </location>
</feature>
<feature type="transmembrane region" description="Helical" evidence="7">
    <location>
        <begin position="459"/>
        <end position="479"/>
    </location>
</feature>
<dbReference type="GO" id="GO:0005886">
    <property type="term" value="C:plasma membrane"/>
    <property type="evidence" value="ECO:0007669"/>
    <property type="project" value="UniProtKB-SubCell"/>
</dbReference>
<dbReference type="Pfam" id="PF13440">
    <property type="entry name" value="Polysacc_synt_3"/>
    <property type="match status" value="1"/>
</dbReference>
<feature type="transmembrane region" description="Helical" evidence="7">
    <location>
        <begin position="425"/>
        <end position="447"/>
    </location>
</feature>
<evidence type="ECO:0000256" key="7">
    <source>
        <dbReference type="SAM" id="Phobius"/>
    </source>
</evidence>
<keyword evidence="3" id="KW-1003">Cell membrane</keyword>
<dbReference type="InterPro" id="IPR050833">
    <property type="entry name" value="Poly_Biosynth_Transport"/>
</dbReference>
<keyword evidence="4 7" id="KW-0812">Transmembrane</keyword>
<sequence length="491" mass="55324">MILRKLTKNFGKIFSGTSLKDRAIHGGMWLGIGSTIENGLRFARNMILVRLLAPEAFGSMAILLAVNAAFESFTQIGIKEAIIQNPKGEEQTYLNGAWWVSFFRSIVLFAIAYVGAPWIARFYDDPELLPLLILSFSTILFNGFMSPRAFVVLKQMKYSRWVSISQGGSVCGILTAIILAFFITNVWALVIGFIVEAASRCFLSFMISPFIPGFDFDRKQLNELFKYVRGMFGLPILCFIFIQADIFVVGKLLSKGDLGLYSMVASLARIPSLLISIFINPIMMPVFSEMKDQKERINRAVMKTTSLTAYLGFPLLFLLFFNGKDLLYLVYGTQYTVVAIPFAIIFVTTLARTCGAPIATLFFATGRPEQQRLFVGIRAILIVIFIYPAVKWYGVVGAASAGLFAMMIAYFFQVVRLRYLTEIKIWEYFCIFPKALCCSLPVIIAWFTMYKIMPFHQLGILPSIIGCVFAYSISFMVILKQKNLKLKPSLR</sequence>
<organism evidence="8 9">
    <name type="scientific">Candidatus Scalindua japonica</name>
    <dbReference type="NCBI Taxonomy" id="1284222"/>
    <lineage>
        <taxon>Bacteria</taxon>
        <taxon>Pseudomonadati</taxon>
        <taxon>Planctomycetota</taxon>
        <taxon>Candidatus Brocadiia</taxon>
        <taxon>Candidatus Brocadiales</taxon>
        <taxon>Candidatus Scalinduaceae</taxon>
        <taxon>Candidatus Scalindua</taxon>
    </lineage>
</organism>
<proteinExistence type="inferred from homology"/>
<gene>
    <name evidence="8" type="ORF">SCALIN_C20_0008</name>
</gene>
<name>A0A286TZJ5_9BACT</name>
<keyword evidence="5 7" id="KW-1133">Transmembrane helix</keyword>
<dbReference type="PANTHER" id="PTHR30250">
    <property type="entry name" value="PST FAMILY PREDICTED COLANIC ACID TRANSPORTER"/>
    <property type="match status" value="1"/>
</dbReference>
<feature type="transmembrane region" description="Helical" evidence="7">
    <location>
        <begin position="97"/>
        <end position="116"/>
    </location>
</feature>
<evidence type="ECO:0000256" key="2">
    <source>
        <dbReference type="ARBA" id="ARBA00007430"/>
    </source>
</evidence>
<dbReference type="OrthoDB" id="291025at2"/>
<evidence type="ECO:0000256" key="3">
    <source>
        <dbReference type="ARBA" id="ARBA00022475"/>
    </source>
</evidence>
<evidence type="ECO:0000313" key="8">
    <source>
        <dbReference type="EMBL" id="GAX61231.1"/>
    </source>
</evidence>
<evidence type="ECO:0000313" key="9">
    <source>
        <dbReference type="Proteomes" id="UP000218542"/>
    </source>
</evidence>
<dbReference type="RefSeq" id="WP_096894625.1">
    <property type="nucleotide sequence ID" value="NZ_BAOS01000020.1"/>
</dbReference>
<feature type="transmembrane region" description="Helical" evidence="7">
    <location>
        <begin position="128"/>
        <end position="150"/>
    </location>
</feature>
<feature type="transmembrane region" description="Helical" evidence="7">
    <location>
        <begin position="372"/>
        <end position="390"/>
    </location>
</feature>
<evidence type="ECO:0000256" key="4">
    <source>
        <dbReference type="ARBA" id="ARBA00022692"/>
    </source>
</evidence>
<dbReference type="PANTHER" id="PTHR30250:SF10">
    <property type="entry name" value="LIPOPOLYSACCHARIDE BIOSYNTHESIS PROTEIN WZXC"/>
    <property type="match status" value="1"/>
</dbReference>
<dbReference type="EMBL" id="BAOS01000020">
    <property type="protein sequence ID" value="GAX61231.1"/>
    <property type="molecule type" value="Genomic_DNA"/>
</dbReference>
<protein>
    <submittedName>
        <fullName evidence="8">Membrane protein</fullName>
    </submittedName>
</protein>
<evidence type="ECO:0000256" key="1">
    <source>
        <dbReference type="ARBA" id="ARBA00004651"/>
    </source>
</evidence>
<comment type="similarity">
    <text evidence="2">Belongs to the polysaccharide synthase family.</text>
</comment>
<comment type="caution">
    <text evidence="8">The sequence shown here is derived from an EMBL/GenBank/DDBJ whole genome shotgun (WGS) entry which is preliminary data.</text>
</comment>
<accession>A0A286TZJ5</accession>
<feature type="transmembrane region" description="Helical" evidence="7">
    <location>
        <begin position="259"/>
        <end position="279"/>
    </location>
</feature>
<feature type="transmembrane region" description="Helical" evidence="7">
    <location>
        <begin position="300"/>
        <end position="321"/>
    </location>
</feature>
<dbReference type="AlphaFoldDB" id="A0A286TZJ5"/>
<keyword evidence="6 7" id="KW-0472">Membrane</keyword>
<reference evidence="9" key="1">
    <citation type="journal article" date="2017" name="Environ. Microbiol. Rep.">
        <title>Genetic Diversity of Marine Anaerobic Ammonium-Oxidizing Bacteria as Revealed by Genomic and Proteomic Analyses of 'Candidatus Scalindua japonica'.</title>
        <authorList>
            <person name="Oshiki M."/>
            <person name="Mizuto K."/>
            <person name="Kimura Z."/>
            <person name="Kindaichi T."/>
            <person name="Satoh H."/>
            <person name="Okabe S."/>
        </authorList>
    </citation>
    <scope>NUCLEOTIDE SEQUENCE [LARGE SCALE GENOMIC DNA]</scope>
    <source>
        <strain evidence="9">husup-a2</strain>
    </source>
</reference>
<evidence type="ECO:0000256" key="6">
    <source>
        <dbReference type="ARBA" id="ARBA00023136"/>
    </source>
</evidence>
<comment type="subcellular location">
    <subcellularLocation>
        <location evidence="1">Cell membrane</location>
        <topology evidence="1">Multi-pass membrane protein</topology>
    </subcellularLocation>
</comment>